<proteinExistence type="predicted"/>
<reference evidence="1 2" key="1">
    <citation type="journal article" date="2011" name="Front. Microbiol.">
        <title>Genomic signatures of strain selection and enhancement in Bacillus atrophaeus var. globigii, a historical biowarfare simulant.</title>
        <authorList>
            <person name="Gibbons H.S."/>
            <person name="Broomall S.M."/>
            <person name="McNew L.A."/>
            <person name="Daligault H."/>
            <person name="Chapman C."/>
            <person name="Bruce D."/>
            <person name="Karavis M."/>
            <person name="Krepps M."/>
            <person name="McGregor P.A."/>
            <person name="Hong C."/>
            <person name="Park K.H."/>
            <person name="Akmal A."/>
            <person name="Feldman A."/>
            <person name="Lin J.S."/>
            <person name="Chang W.E."/>
            <person name="Higgs B.W."/>
            <person name="Demirev P."/>
            <person name="Lindquist J."/>
            <person name="Liem A."/>
            <person name="Fochler E."/>
            <person name="Read T.D."/>
            <person name="Tapia R."/>
            <person name="Johnson S."/>
            <person name="Bishop-Lilly K.A."/>
            <person name="Detter C."/>
            <person name="Han C."/>
            <person name="Sozhamannan S."/>
            <person name="Rosenzweig C.N."/>
            <person name="Skowronski E.W."/>
        </authorList>
    </citation>
    <scope>NUCLEOTIDE SEQUENCE [LARGE SCALE GENOMIC DNA]</scope>
    <source>
        <strain evidence="1 2">CC-PW-9</strain>
    </source>
</reference>
<dbReference type="Proteomes" id="UP000287996">
    <property type="component" value="Unassembled WGS sequence"/>
</dbReference>
<dbReference type="AlphaFoldDB" id="A0A432ZPT3"/>
<sequence>MSETGLILNFQNFIVSCWPHLNCIMRDLDWDNEPYFIEDWLQANWELLVEKHLGVDGVLLPSYGYEADTSNRYKKTGTNPSHKIMCSQFNSENKYLFLSFISKNGNALSIEPPFDYLKVKDDQNNVNFIKSDGVKFYLEPFFS</sequence>
<name>A0A432ZPT3_9GAMM</name>
<dbReference type="EMBL" id="PIQH01000008">
    <property type="protein sequence ID" value="RUO79862.1"/>
    <property type="molecule type" value="Genomic_DNA"/>
</dbReference>
<evidence type="ECO:0000313" key="1">
    <source>
        <dbReference type="EMBL" id="RUO79862.1"/>
    </source>
</evidence>
<dbReference type="OrthoDB" id="6288432at2"/>
<dbReference type="RefSeq" id="WP_126842368.1">
    <property type="nucleotide sequence ID" value="NZ_PIQH01000008.1"/>
</dbReference>
<organism evidence="1 2">
    <name type="scientific">Idiomarina tyrosinivorans</name>
    <dbReference type="NCBI Taxonomy" id="1445662"/>
    <lineage>
        <taxon>Bacteria</taxon>
        <taxon>Pseudomonadati</taxon>
        <taxon>Pseudomonadota</taxon>
        <taxon>Gammaproteobacteria</taxon>
        <taxon>Alteromonadales</taxon>
        <taxon>Idiomarinaceae</taxon>
        <taxon>Idiomarina</taxon>
    </lineage>
</organism>
<comment type="caution">
    <text evidence="1">The sequence shown here is derived from an EMBL/GenBank/DDBJ whole genome shotgun (WGS) entry which is preliminary data.</text>
</comment>
<gene>
    <name evidence="1" type="ORF">CWI84_09555</name>
</gene>
<evidence type="ECO:0000313" key="2">
    <source>
        <dbReference type="Proteomes" id="UP000287996"/>
    </source>
</evidence>
<keyword evidence="2" id="KW-1185">Reference proteome</keyword>
<accession>A0A432ZPT3</accession>
<protein>
    <submittedName>
        <fullName evidence="1">Uncharacterized protein</fullName>
    </submittedName>
</protein>